<name>A0A366FIP3_9HYPH</name>
<dbReference type="InterPro" id="IPR029060">
    <property type="entry name" value="PIN-like_dom_sf"/>
</dbReference>
<dbReference type="Pfam" id="PF01850">
    <property type="entry name" value="PIN"/>
    <property type="match status" value="1"/>
</dbReference>
<feature type="domain" description="PIN" evidence="1">
    <location>
        <begin position="4"/>
        <end position="120"/>
    </location>
</feature>
<evidence type="ECO:0000313" key="3">
    <source>
        <dbReference type="Proteomes" id="UP000253529"/>
    </source>
</evidence>
<evidence type="ECO:0000259" key="1">
    <source>
        <dbReference type="Pfam" id="PF01850"/>
    </source>
</evidence>
<dbReference type="Proteomes" id="UP000253529">
    <property type="component" value="Unassembled WGS sequence"/>
</dbReference>
<protein>
    <submittedName>
        <fullName evidence="2">Putative nucleic-acid-binding protein</fullName>
    </submittedName>
</protein>
<organism evidence="2 3">
    <name type="scientific">Roseiarcus fermentans</name>
    <dbReference type="NCBI Taxonomy" id="1473586"/>
    <lineage>
        <taxon>Bacteria</taxon>
        <taxon>Pseudomonadati</taxon>
        <taxon>Pseudomonadota</taxon>
        <taxon>Alphaproteobacteria</taxon>
        <taxon>Hyphomicrobiales</taxon>
        <taxon>Roseiarcaceae</taxon>
        <taxon>Roseiarcus</taxon>
    </lineage>
</organism>
<dbReference type="EMBL" id="QNRK01000011">
    <property type="protein sequence ID" value="RBP13850.1"/>
    <property type="molecule type" value="Genomic_DNA"/>
</dbReference>
<dbReference type="CDD" id="cd18683">
    <property type="entry name" value="PIN_VapC-like"/>
    <property type="match status" value="1"/>
</dbReference>
<dbReference type="Gene3D" id="3.40.50.1010">
    <property type="entry name" value="5'-nuclease"/>
    <property type="match status" value="1"/>
</dbReference>
<dbReference type="InterPro" id="IPR002716">
    <property type="entry name" value="PIN_dom"/>
</dbReference>
<dbReference type="AlphaFoldDB" id="A0A366FIP3"/>
<proteinExistence type="predicted"/>
<dbReference type="SUPFAM" id="SSF88723">
    <property type="entry name" value="PIN domain-like"/>
    <property type="match status" value="1"/>
</dbReference>
<keyword evidence="3" id="KW-1185">Reference proteome</keyword>
<dbReference type="OrthoDB" id="3175275at2"/>
<dbReference type="RefSeq" id="WP_113889395.1">
    <property type="nucleotide sequence ID" value="NZ_QNRK01000011.1"/>
</dbReference>
<sequence length="131" mass="14387">MIGLDTNVLLRLFIDDDREQCGRARSFVEQAGRGGPCMVNVIVLAEFAWVLGKSLDKPKVEVIKYLDGVLQSDDLEFERRTAVVSALEAYRNGPAEFADYLLAQINVELGCASTATFDAKALKSSQFSLVP</sequence>
<evidence type="ECO:0000313" key="2">
    <source>
        <dbReference type="EMBL" id="RBP13850.1"/>
    </source>
</evidence>
<reference evidence="2 3" key="1">
    <citation type="submission" date="2018-06" db="EMBL/GenBank/DDBJ databases">
        <title>Genomic Encyclopedia of Type Strains, Phase IV (KMG-IV): sequencing the most valuable type-strain genomes for metagenomic binning, comparative biology and taxonomic classification.</title>
        <authorList>
            <person name="Goeker M."/>
        </authorList>
    </citation>
    <scope>NUCLEOTIDE SEQUENCE [LARGE SCALE GENOMIC DNA]</scope>
    <source>
        <strain evidence="2 3">DSM 24875</strain>
    </source>
</reference>
<comment type="caution">
    <text evidence="2">The sequence shown here is derived from an EMBL/GenBank/DDBJ whole genome shotgun (WGS) entry which is preliminary data.</text>
</comment>
<gene>
    <name evidence="2" type="ORF">DFR50_111112</name>
</gene>
<accession>A0A366FIP3</accession>